<reference evidence="2" key="1">
    <citation type="journal article" date="2012" name="Mol. Plant Microbe Interact.">
        <title>A highly conserved effector in Fusarium oxysporum is required for full virulence on Arabidopsis.</title>
        <authorList>
            <person name="Thatcher L.F."/>
            <person name="Gardiner D.M."/>
            <person name="Kazan K."/>
            <person name="Manners J."/>
        </authorList>
    </citation>
    <scope>NUCLEOTIDE SEQUENCE [LARGE SCALE GENOMIC DNA]</scope>
    <source>
        <strain evidence="2">Fo5176</strain>
    </source>
</reference>
<dbReference type="EMBL" id="AFQF01005087">
    <property type="protein sequence ID" value="EGU73078.1"/>
    <property type="molecule type" value="Genomic_DNA"/>
</dbReference>
<proteinExistence type="predicted"/>
<keyword evidence="1" id="KW-0732">Signal</keyword>
<name>F9GCM8_FUSOF</name>
<feature type="chain" id="PRO_5003383794" description="Secreted protein" evidence="1">
    <location>
        <begin position="21"/>
        <end position="84"/>
    </location>
</feature>
<evidence type="ECO:0008006" key="3">
    <source>
        <dbReference type="Google" id="ProtNLM"/>
    </source>
</evidence>
<sequence>MTIRFLVFLCLDVIDVGVRAMVRVTHKTFGQIVYIVDQGLAVRAVQVVAVALIKQDFSLRDIEMNYSKDTALVLECKAIQVIIY</sequence>
<protein>
    <recommendedName>
        <fullName evidence="3">Secreted protein</fullName>
    </recommendedName>
</protein>
<gene>
    <name evidence="2" type="ORF">FOXB_16411</name>
</gene>
<evidence type="ECO:0000313" key="2">
    <source>
        <dbReference type="EMBL" id="EGU73078.1"/>
    </source>
</evidence>
<accession>F9GCM8</accession>
<organism evidence="2">
    <name type="scientific">Fusarium oxysporum (strain Fo5176)</name>
    <name type="common">Fusarium vascular wilt</name>
    <dbReference type="NCBI Taxonomy" id="660025"/>
    <lineage>
        <taxon>Eukaryota</taxon>
        <taxon>Fungi</taxon>
        <taxon>Dikarya</taxon>
        <taxon>Ascomycota</taxon>
        <taxon>Pezizomycotina</taxon>
        <taxon>Sordariomycetes</taxon>
        <taxon>Hypocreomycetidae</taxon>
        <taxon>Hypocreales</taxon>
        <taxon>Nectriaceae</taxon>
        <taxon>Fusarium</taxon>
        <taxon>Fusarium oxysporum species complex</taxon>
    </lineage>
</organism>
<comment type="caution">
    <text evidence="2">The sequence shown here is derived from an EMBL/GenBank/DDBJ whole genome shotgun (WGS) entry which is preliminary data.</text>
</comment>
<dbReference type="AlphaFoldDB" id="F9GCM8"/>
<feature type="signal peptide" evidence="1">
    <location>
        <begin position="1"/>
        <end position="20"/>
    </location>
</feature>
<evidence type="ECO:0000256" key="1">
    <source>
        <dbReference type="SAM" id="SignalP"/>
    </source>
</evidence>